<name>A0A3S2VA96_9ACTN</name>
<protein>
    <recommendedName>
        <fullName evidence="3">DUF397 domain-containing protein</fullName>
    </recommendedName>
</protein>
<keyword evidence="2" id="KW-1185">Reference proteome</keyword>
<accession>A0A3S2VA96</accession>
<evidence type="ECO:0008006" key="3">
    <source>
        <dbReference type="Google" id="ProtNLM"/>
    </source>
</evidence>
<gene>
    <name evidence="1" type="ORF">EOT10_29435</name>
</gene>
<dbReference type="AlphaFoldDB" id="A0A3S2VA96"/>
<comment type="caution">
    <text evidence="1">The sequence shown here is derived from an EMBL/GenBank/DDBJ whole genome shotgun (WGS) entry which is preliminary data.</text>
</comment>
<evidence type="ECO:0000313" key="2">
    <source>
        <dbReference type="Proteomes" id="UP000283128"/>
    </source>
</evidence>
<organism evidence="1 2">
    <name type="scientific">Streptomyces antnestii</name>
    <dbReference type="NCBI Taxonomy" id="2494256"/>
    <lineage>
        <taxon>Bacteria</taxon>
        <taxon>Bacillati</taxon>
        <taxon>Actinomycetota</taxon>
        <taxon>Actinomycetes</taxon>
        <taxon>Kitasatosporales</taxon>
        <taxon>Streptomycetaceae</taxon>
        <taxon>Streptomyces</taxon>
    </lineage>
</organism>
<evidence type="ECO:0000313" key="1">
    <source>
        <dbReference type="EMBL" id="RVU19604.1"/>
    </source>
</evidence>
<dbReference type="OrthoDB" id="4271010at2"/>
<dbReference type="Proteomes" id="UP000283128">
    <property type="component" value="Unassembled WGS sequence"/>
</dbReference>
<dbReference type="EMBL" id="RZYA01000017">
    <property type="protein sequence ID" value="RVU19604.1"/>
    <property type="molecule type" value="Genomic_DNA"/>
</dbReference>
<sequence>MPTITWEDPYCGEGANCFRLGTDPDGNAYIAVAGAEETYLTDSRDALRALILDIKAGKADHLL</sequence>
<reference evidence="1 2" key="1">
    <citation type="submission" date="2019-01" db="EMBL/GenBank/DDBJ databases">
        <title>Genome sequences of Streptomyces and Rhizobium isolates collected from root and soil.</title>
        <authorList>
            <person name="Chhettri S."/>
            <person name="Sevigny J.L."/>
            <person name="Sen A."/>
            <person name="Ennis N."/>
            <person name="Tisa L."/>
        </authorList>
    </citation>
    <scope>NUCLEOTIDE SEQUENCE [LARGE SCALE GENOMIC DNA]</scope>
    <source>
        <strain evidence="1 2">San01</strain>
    </source>
</reference>
<proteinExistence type="predicted"/>
<dbReference type="RefSeq" id="WP_127831390.1">
    <property type="nucleotide sequence ID" value="NZ_RZYA01000017.1"/>
</dbReference>